<feature type="compositionally biased region" description="Basic residues" evidence="1">
    <location>
        <begin position="1"/>
        <end position="24"/>
    </location>
</feature>
<feature type="compositionally biased region" description="Basic and acidic residues" evidence="1">
    <location>
        <begin position="54"/>
        <end position="75"/>
    </location>
</feature>
<comment type="caution">
    <text evidence="2">The sequence shown here is derived from an EMBL/GenBank/DDBJ whole genome shotgun (WGS) entry which is preliminary data.</text>
</comment>
<evidence type="ECO:0000313" key="2">
    <source>
        <dbReference type="EMBL" id="KAH9374832.1"/>
    </source>
</evidence>
<name>A0A9J6GK52_HAELO</name>
<feature type="region of interest" description="Disordered" evidence="1">
    <location>
        <begin position="1"/>
        <end position="25"/>
    </location>
</feature>
<proteinExistence type="predicted"/>
<evidence type="ECO:0000313" key="3">
    <source>
        <dbReference type="Proteomes" id="UP000821853"/>
    </source>
</evidence>
<dbReference type="EMBL" id="JABSTR010000007">
    <property type="protein sequence ID" value="KAH9374832.1"/>
    <property type="molecule type" value="Genomic_DNA"/>
</dbReference>
<accession>A0A9J6GK52</accession>
<evidence type="ECO:0000256" key="1">
    <source>
        <dbReference type="SAM" id="MobiDB-lite"/>
    </source>
</evidence>
<keyword evidence="3" id="KW-1185">Reference proteome</keyword>
<dbReference type="AlphaFoldDB" id="A0A9J6GK52"/>
<protein>
    <submittedName>
        <fullName evidence="2">Uncharacterized protein</fullName>
    </submittedName>
</protein>
<dbReference type="Proteomes" id="UP000821853">
    <property type="component" value="Chromosome 5"/>
</dbReference>
<sequence length="75" mass="8847">MGSLQKTKKRDRRPSRTDPRHRRLDKNIITDVKTAAKEIEMDVQVDSIETSTRAMEEAKAQHRAREEDRLSERQD</sequence>
<organism evidence="2 3">
    <name type="scientific">Haemaphysalis longicornis</name>
    <name type="common">Bush tick</name>
    <dbReference type="NCBI Taxonomy" id="44386"/>
    <lineage>
        <taxon>Eukaryota</taxon>
        <taxon>Metazoa</taxon>
        <taxon>Ecdysozoa</taxon>
        <taxon>Arthropoda</taxon>
        <taxon>Chelicerata</taxon>
        <taxon>Arachnida</taxon>
        <taxon>Acari</taxon>
        <taxon>Parasitiformes</taxon>
        <taxon>Ixodida</taxon>
        <taxon>Ixodoidea</taxon>
        <taxon>Ixodidae</taxon>
        <taxon>Haemaphysalinae</taxon>
        <taxon>Haemaphysalis</taxon>
    </lineage>
</organism>
<reference evidence="2 3" key="1">
    <citation type="journal article" date="2020" name="Cell">
        <title>Large-Scale Comparative Analyses of Tick Genomes Elucidate Their Genetic Diversity and Vector Capacities.</title>
        <authorList>
            <consortium name="Tick Genome and Microbiome Consortium (TIGMIC)"/>
            <person name="Jia N."/>
            <person name="Wang J."/>
            <person name="Shi W."/>
            <person name="Du L."/>
            <person name="Sun Y."/>
            <person name="Zhan W."/>
            <person name="Jiang J.F."/>
            <person name="Wang Q."/>
            <person name="Zhang B."/>
            <person name="Ji P."/>
            <person name="Bell-Sakyi L."/>
            <person name="Cui X.M."/>
            <person name="Yuan T.T."/>
            <person name="Jiang B.G."/>
            <person name="Yang W.F."/>
            <person name="Lam T.T."/>
            <person name="Chang Q.C."/>
            <person name="Ding S.J."/>
            <person name="Wang X.J."/>
            <person name="Zhu J.G."/>
            <person name="Ruan X.D."/>
            <person name="Zhao L."/>
            <person name="Wei J.T."/>
            <person name="Ye R.Z."/>
            <person name="Que T.C."/>
            <person name="Du C.H."/>
            <person name="Zhou Y.H."/>
            <person name="Cheng J.X."/>
            <person name="Dai P.F."/>
            <person name="Guo W.B."/>
            <person name="Han X.H."/>
            <person name="Huang E.J."/>
            <person name="Li L.F."/>
            <person name="Wei W."/>
            <person name="Gao Y.C."/>
            <person name="Liu J.Z."/>
            <person name="Shao H.Z."/>
            <person name="Wang X."/>
            <person name="Wang C.C."/>
            <person name="Yang T.C."/>
            <person name="Huo Q.B."/>
            <person name="Li W."/>
            <person name="Chen H.Y."/>
            <person name="Chen S.E."/>
            <person name="Zhou L.G."/>
            <person name="Ni X.B."/>
            <person name="Tian J.H."/>
            <person name="Sheng Y."/>
            <person name="Liu T."/>
            <person name="Pan Y.S."/>
            <person name="Xia L.Y."/>
            <person name="Li J."/>
            <person name="Zhao F."/>
            <person name="Cao W.C."/>
        </authorList>
    </citation>
    <scope>NUCLEOTIDE SEQUENCE [LARGE SCALE GENOMIC DNA]</scope>
    <source>
        <strain evidence="2">HaeL-2018</strain>
    </source>
</reference>
<feature type="region of interest" description="Disordered" evidence="1">
    <location>
        <begin position="50"/>
        <end position="75"/>
    </location>
</feature>
<gene>
    <name evidence="2" type="ORF">HPB48_011133</name>
</gene>
<dbReference type="VEuPathDB" id="VectorBase:HLOH_045246"/>